<accession>X6NSE8</accession>
<evidence type="ECO:0000256" key="1">
    <source>
        <dbReference type="SAM" id="MobiDB-lite"/>
    </source>
</evidence>
<gene>
    <name evidence="2" type="ORF">RFI_08230</name>
</gene>
<feature type="non-terminal residue" evidence="2">
    <location>
        <position position="1"/>
    </location>
</feature>
<feature type="region of interest" description="Disordered" evidence="1">
    <location>
        <begin position="118"/>
        <end position="138"/>
    </location>
</feature>
<sequence>LKKKKKKKKKKKRGIPKLNRKSKYIIFKKIKKVKAPDEKRYRKVLFCLDECVLSRQTATHIAQQIKMHLREEVQFQVSNLKKKSNRNRLHQSLCQDITQKAFNVRSVNHPFLKINQPKHTSSNTKSYIAKRSRTLSNF</sequence>
<evidence type="ECO:0000313" key="2">
    <source>
        <dbReference type="EMBL" id="ETO28896.1"/>
    </source>
</evidence>
<protein>
    <submittedName>
        <fullName evidence="2">Uncharacterized protein</fullName>
    </submittedName>
</protein>
<reference evidence="2 3" key="1">
    <citation type="journal article" date="2013" name="Curr. Biol.">
        <title>The Genome of the Foraminiferan Reticulomyxa filosa.</title>
        <authorList>
            <person name="Glockner G."/>
            <person name="Hulsmann N."/>
            <person name="Schleicher M."/>
            <person name="Noegel A.A."/>
            <person name="Eichinger L."/>
            <person name="Gallinger C."/>
            <person name="Pawlowski J."/>
            <person name="Sierra R."/>
            <person name="Euteneuer U."/>
            <person name="Pillet L."/>
            <person name="Moustafa A."/>
            <person name="Platzer M."/>
            <person name="Groth M."/>
            <person name="Szafranski K."/>
            <person name="Schliwa M."/>
        </authorList>
    </citation>
    <scope>NUCLEOTIDE SEQUENCE [LARGE SCALE GENOMIC DNA]</scope>
</reference>
<keyword evidence="3" id="KW-1185">Reference proteome</keyword>
<proteinExistence type="predicted"/>
<dbReference type="Proteomes" id="UP000023152">
    <property type="component" value="Unassembled WGS sequence"/>
</dbReference>
<evidence type="ECO:0000313" key="3">
    <source>
        <dbReference type="Proteomes" id="UP000023152"/>
    </source>
</evidence>
<dbReference type="EMBL" id="ASPP01006399">
    <property type="protein sequence ID" value="ETO28896.1"/>
    <property type="molecule type" value="Genomic_DNA"/>
</dbReference>
<comment type="caution">
    <text evidence="2">The sequence shown here is derived from an EMBL/GenBank/DDBJ whole genome shotgun (WGS) entry which is preliminary data.</text>
</comment>
<name>X6NSE8_RETFI</name>
<feature type="compositionally biased region" description="Basic residues" evidence="1">
    <location>
        <begin position="128"/>
        <end position="138"/>
    </location>
</feature>
<dbReference type="AlphaFoldDB" id="X6NSE8"/>
<organism evidence="2 3">
    <name type="scientific">Reticulomyxa filosa</name>
    <dbReference type="NCBI Taxonomy" id="46433"/>
    <lineage>
        <taxon>Eukaryota</taxon>
        <taxon>Sar</taxon>
        <taxon>Rhizaria</taxon>
        <taxon>Retaria</taxon>
        <taxon>Foraminifera</taxon>
        <taxon>Monothalamids</taxon>
        <taxon>Reticulomyxidae</taxon>
        <taxon>Reticulomyxa</taxon>
    </lineage>
</organism>